<protein>
    <submittedName>
        <fullName evidence="1">Uncharacterized protein</fullName>
    </submittedName>
</protein>
<dbReference type="InParanoid" id="A0A409XML2"/>
<sequence>MLMTNQRLDKLAASRADFIASGMLPPDRPPPLRDCLQELVYAQNDLKQDEDGGPSIEEKVLSHVHLARTRERNYPRDLNTLAVHLQSKSSIHRNATSLRLADYTGQAGSEFRIDFATEFSNVRIARINARPDVQEGLKIPESLDNLLLRYKSVLN</sequence>
<evidence type="ECO:0000313" key="2">
    <source>
        <dbReference type="Proteomes" id="UP000283269"/>
    </source>
</evidence>
<gene>
    <name evidence="1" type="ORF">CVT25_004763</name>
</gene>
<dbReference type="Proteomes" id="UP000283269">
    <property type="component" value="Unassembled WGS sequence"/>
</dbReference>
<accession>A0A409XML2</accession>
<organism evidence="1 2">
    <name type="scientific">Psilocybe cyanescens</name>
    <dbReference type="NCBI Taxonomy" id="93625"/>
    <lineage>
        <taxon>Eukaryota</taxon>
        <taxon>Fungi</taxon>
        <taxon>Dikarya</taxon>
        <taxon>Basidiomycota</taxon>
        <taxon>Agaricomycotina</taxon>
        <taxon>Agaricomycetes</taxon>
        <taxon>Agaricomycetidae</taxon>
        <taxon>Agaricales</taxon>
        <taxon>Agaricineae</taxon>
        <taxon>Strophariaceae</taxon>
        <taxon>Psilocybe</taxon>
    </lineage>
</organism>
<comment type="caution">
    <text evidence="1">The sequence shown here is derived from an EMBL/GenBank/DDBJ whole genome shotgun (WGS) entry which is preliminary data.</text>
</comment>
<dbReference type="EMBL" id="NHYD01001172">
    <property type="protein sequence ID" value="PPQ92029.1"/>
    <property type="molecule type" value="Genomic_DNA"/>
</dbReference>
<reference evidence="1 2" key="1">
    <citation type="journal article" date="2018" name="Evol. Lett.">
        <title>Horizontal gene cluster transfer increased hallucinogenic mushroom diversity.</title>
        <authorList>
            <person name="Reynolds H.T."/>
            <person name="Vijayakumar V."/>
            <person name="Gluck-Thaler E."/>
            <person name="Korotkin H.B."/>
            <person name="Matheny P.B."/>
            <person name="Slot J.C."/>
        </authorList>
    </citation>
    <scope>NUCLEOTIDE SEQUENCE [LARGE SCALE GENOMIC DNA]</scope>
    <source>
        <strain evidence="1 2">2631</strain>
    </source>
</reference>
<keyword evidence="2" id="KW-1185">Reference proteome</keyword>
<dbReference type="AlphaFoldDB" id="A0A409XML2"/>
<evidence type="ECO:0000313" key="1">
    <source>
        <dbReference type="EMBL" id="PPQ92029.1"/>
    </source>
</evidence>
<name>A0A409XML2_PSICY</name>
<proteinExistence type="predicted"/>